<evidence type="ECO:0000256" key="1">
    <source>
        <dbReference type="ARBA" id="ARBA00024339"/>
    </source>
</evidence>
<dbReference type="InterPro" id="IPR005373">
    <property type="entry name" value="PHAF1"/>
</dbReference>
<comment type="caution">
    <text evidence="2">The sequence shown here is derived from an EMBL/GenBank/DDBJ whole genome shotgun (WGS) entry which is preliminary data.</text>
</comment>
<accession>A0A9P8PGG0</accession>
<dbReference type="OrthoDB" id="411211at2759"/>
<reference evidence="2" key="2">
    <citation type="submission" date="2021-01" db="EMBL/GenBank/DDBJ databases">
        <authorList>
            <person name="Schikora-Tamarit M.A."/>
        </authorList>
    </citation>
    <scope>NUCLEOTIDE SEQUENCE</scope>
    <source>
        <strain evidence="2">CBS6341</strain>
    </source>
</reference>
<name>A0A9P8PGG0_9ASCO</name>
<organism evidence="2 3">
    <name type="scientific">Wickerhamomyces mucosus</name>
    <dbReference type="NCBI Taxonomy" id="1378264"/>
    <lineage>
        <taxon>Eukaryota</taxon>
        <taxon>Fungi</taxon>
        <taxon>Dikarya</taxon>
        <taxon>Ascomycota</taxon>
        <taxon>Saccharomycotina</taxon>
        <taxon>Saccharomycetes</taxon>
        <taxon>Phaffomycetales</taxon>
        <taxon>Wickerhamomycetaceae</taxon>
        <taxon>Wickerhamomyces</taxon>
    </lineage>
</organism>
<dbReference type="EMBL" id="JAEUBF010001266">
    <property type="protein sequence ID" value="KAH3671783.1"/>
    <property type="molecule type" value="Genomic_DNA"/>
</dbReference>
<dbReference type="PANTHER" id="PTHR13465">
    <property type="entry name" value="UPF0183 PROTEIN"/>
    <property type="match status" value="1"/>
</dbReference>
<gene>
    <name evidence="2" type="ORF">WICMUC_004541</name>
</gene>
<comment type="similarity">
    <text evidence="1">Belongs to the PHAF1 family.</text>
</comment>
<proteinExistence type="inferred from homology"/>
<protein>
    <submittedName>
        <fullName evidence="2">Uncharacterized protein</fullName>
    </submittedName>
</protein>
<dbReference type="PANTHER" id="PTHR13465:SF2">
    <property type="entry name" value="PHAGOSOME ASSEMBLY FACTOR 1"/>
    <property type="match status" value="1"/>
</dbReference>
<dbReference type="InterPro" id="IPR039156">
    <property type="entry name" value="PHAF1/BROMI"/>
</dbReference>
<dbReference type="Proteomes" id="UP000769528">
    <property type="component" value="Unassembled WGS sequence"/>
</dbReference>
<keyword evidence="3" id="KW-1185">Reference proteome</keyword>
<evidence type="ECO:0000313" key="2">
    <source>
        <dbReference type="EMBL" id="KAH3671783.1"/>
    </source>
</evidence>
<dbReference type="AlphaFoldDB" id="A0A9P8PGG0"/>
<dbReference type="Pfam" id="PF03676">
    <property type="entry name" value="PHAF1"/>
    <property type="match status" value="1"/>
</dbReference>
<reference evidence="2" key="1">
    <citation type="journal article" date="2021" name="Open Biol.">
        <title>Shared evolutionary footprints suggest mitochondrial oxidative damage underlies multiple complex I losses in fungi.</title>
        <authorList>
            <person name="Schikora-Tamarit M.A."/>
            <person name="Marcet-Houben M."/>
            <person name="Nosek J."/>
            <person name="Gabaldon T."/>
        </authorList>
    </citation>
    <scope>NUCLEOTIDE SEQUENCE</scope>
    <source>
        <strain evidence="2">CBS6341</strain>
    </source>
</reference>
<evidence type="ECO:0000313" key="3">
    <source>
        <dbReference type="Proteomes" id="UP000769528"/>
    </source>
</evidence>
<sequence>MSTSSLHFTILPSLGLGDIKLGTSLNENIKLLEKINIRFIFNPSKLLNSNYIVQLKNCGINLIFNSIDQLLILIEINIIKSSIKDNYNYNYNINNIRLIYNNNFINSMVLQNLYNNIFGPTNQGDFQNDDYYLSYPGLTLIFKNVSKLYQINTNNMVEFINRNDLICDRILIHQFEKYSKYSIDSDINNQIKRSYYNLNLLNSIEIDQLNNIKLSFYNISKQNSFEINLKLQITLQEEILNKIGPPDEIFIKNDNKLNIHNRYNSSSASNDNNNDNVINNDVNTGEIFHNYFNYGFDLLYDCNYKSGSKLSKLIIHNNLPTSIKFGKYNKPIKISINGVNNILNQSFDQINTNFDIETSNPILINKSIEKFQSFQIIFNIDDDIDLNQKNLIYIENNSNRIWEILNNCIESITLY</sequence>